<name>A0A1D1W955_RAMVA</name>
<feature type="region of interest" description="Disordered" evidence="1">
    <location>
        <begin position="1"/>
        <end position="38"/>
    </location>
</feature>
<feature type="non-terminal residue" evidence="2">
    <location>
        <position position="1"/>
    </location>
</feature>
<gene>
    <name evidence="2" type="primary">RvY_19362-1</name>
    <name evidence="2" type="synonym">RvY_19362.1</name>
    <name evidence="2" type="ORF">RvY_19362</name>
</gene>
<evidence type="ECO:0000313" key="2">
    <source>
        <dbReference type="EMBL" id="GAV09895.1"/>
    </source>
</evidence>
<proteinExistence type="predicted"/>
<dbReference type="AlphaFoldDB" id="A0A1D1W955"/>
<comment type="caution">
    <text evidence="2">The sequence shown here is derived from an EMBL/GenBank/DDBJ whole genome shotgun (WGS) entry which is preliminary data.</text>
</comment>
<organism evidence="2 3">
    <name type="scientific">Ramazzottius varieornatus</name>
    <name type="common">Water bear</name>
    <name type="synonym">Tardigrade</name>
    <dbReference type="NCBI Taxonomy" id="947166"/>
    <lineage>
        <taxon>Eukaryota</taxon>
        <taxon>Metazoa</taxon>
        <taxon>Ecdysozoa</taxon>
        <taxon>Tardigrada</taxon>
        <taxon>Eutardigrada</taxon>
        <taxon>Parachela</taxon>
        <taxon>Hypsibioidea</taxon>
        <taxon>Ramazzottiidae</taxon>
        <taxon>Ramazzottius</taxon>
    </lineage>
</organism>
<feature type="compositionally biased region" description="Basic residues" evidence="1">
    <location>
        <begin position="1"/>
        <end position="11"/>
    </location>
</feature>
<accession>A0A1D1W955</accession>
<protein>
    <submittedName>
        <fullName evidence="2">Uncharacterized protein</fullName>
    </submittedName>
</protein>
<evidence type="ECO:0000256" key="1">
    <source>
        <dbReference type="SAM" id="MobiDB-lite"/>
    </source>
</evidence>
<dbReference type="EMBL" id="BDGG01000044">
    <property type="protein sequence ID" value="GAV09895.1"/>
    <property type="molecule type" value="Genomic_DNA"/>
</dbReference>
<sequence length="38" mass="4498">YNLQLSHRKRDRTTPVKNDKKPLSAPHPSSHFYAELHK</sequence>
<dbReference type="Proteomes" id="UP000186922">
    <property type="component" value="Unassembled WGS sequence"/>
</dbReference>
<evidence type="ECO:0000313" key="3">
    <source>
        <dbReference type="Proteomes" id="UP000186922"/>
    </source>
</evidence>
<reference evidence="2 3" key="1">
    <citation type="journal article" date="2016" name="Nat. Commun.">
        <title>Extremotolerant tardigrade genome and improved radiotolerance of human cultured cells by tardigrade-unique protein.</title>
        <authorList>
            <person name="Hashimoto T."/>
            <person name="Horikawa D.D."/>
            <person name="Saito Y."/>
            <person name="Kuwahara H."/>
            <person name="Kozuka-Hata H."/>
            <person name="Shin-I T."/>
            <person name="Minakuchi Y."/>
            <person name="Ohishi K."/>
            <person name="Motoyama A."/>
            <person name="Aizu T."/>
            <person name="Enomoto A."/>
            <person name="Kondo K."/>
            <person name="Tanaka S."/>
            <person name="Hara Y."/>
            <person name="Koshikawa S."/>
            <person name="Sagara H."/>
            <person name="Miura T."/>
            <person name="Yokobori S."/>
            <person name="Miyagawa K."/>
            <person name="Suzuki Y."/>
            <person name="Kubo T."/>
            <person name="Oyama M."/>
            <person name="Kohara Y."/>
            <person name="Fujiyama A."/>
            <person name="Arakawa K."/>
            <person name="Katayama T."/>
            <person name="Toyoda A."/>
            <person name="Kunieda T."/>
        </authorList>
    </citation>
    <scope>NUCLEOTIDE SEQUENCE [LARGE SCALE GENOMIC DNA]</scope>
    <source>
        <strain evidence="2 3">YOKOZUNA-1</strain>
    </source>
</reference>
<keyword evidence="3" id="KW-1185">Reference proteome</keyword>
<feature type="compositionally biased region" description="Basic and acidic residues" evidence="1">
    <location>
        <begin position="12"/>
        <end position="22"/>
    </location>
</feature>